<dbReference type="InterPro" id="IPR046450">
    <property type="entry name" value="PA_dom_sf"/>
</dbReference>
<dbReference type="PROSITE" id="PS51892">
    <property type="entry name" value="SUBTILASE"/>
    <property type="match status" value="1"/>
</dbReference>
<dbReference type="Pfam" id="PF00082">
    <property type="entry name" value="Peptidase_S8"/>
    <property type="match status" value="1"/>
</dbReference>
<accession>A0ABV9QZX9</accession>
<evidence type="ECO:0000256" key="1">
    <source>
        <dbReference type="ARBA" id="ARBA00022670"/>
    </source>
</evidence>
<protein>
    <submittedName>
        <fullName evidence="9">S8 family serine peptidase</fullName>
    </submittedName>
</protein>
<keyword evidence="2 4" id="KW-0378">Hydrolase</keyword>
<reference evidence="10" key="1">
    <citation type="journal article" date="2019" name="Int. J. Syst. Evol. Microbiol.">
        <title>The Global Catalogue of Microorganisms (GCM) 10K type strain sequencing project: providing services to taxonomists for standard genome sequencing and annotation.</title>
        <authorList>
            <consortium name="The Broad Institute Genomics Platform"/>
            <consortium name="The Broad Institute Genome Sequencing Center for Infectious Disease"/>
            <person name="Wu L."/>
            <person name="Ma J."/>
        </authorList>
    </citation>
    <scope>NUCLEOTIDE SEQUENCE [LARGE SCALE GENOMIC DNA]</scope>
    <source>
        <strain evidence="10">CCUG 30340</strain>
    </source>
</reference>
<evidence type="ECO:0000259" key="8">
    <source>
        <dbReference type="Pfam" id="PF02225"/>
    </source>
</evidence>
<dbReference type="Pfam" id="PF02225">
    <property type="entry name" value="PA"/>
    <property type="match status" value="1"/>
</dbReference>
<feature type="active site" description="Charge relay system" evidence="4">
    <location>
        <position position="193"/>
    </location>
</feature>
<feature type="domain" description="Peptidase S8/S53" evidence="7">
    <location>
        <begin position="186"/>
        <end position="626"/>
    </location>
</feature>
<feature type="active site" description="Charge relay system" evidence="4">
    <location>
        <position position="246"/>
    </location>
</feature>
<feature type="chain" id="PRO_5046242081" evidence="6">
    <location>
        <begin position="31"/>
        <end position="933"/>
    </location>
</feature>
<dbReference type="SUPFAM" id="SSF52025">
    <property type="entry name" value="PA domain"/>
    <property type="match status" value="1"/>
</dbReference>
<dbReference type="InterPro" id="IPR003137">
    <property type="entry name" value="PA_domain"/>
</dbReference>
<dbReference type="InterPro" id="IPR000209">
    <property type="entry name" value="Peptidase_S8/S53_dom"/>
</dbReference>
<keyword evidence="3 4" id="KW-0720">Serine protease</keyword>
<evidence type="ECO:0000256" key="5">
    <source>
        <dbReference type="SAM" id="MobiDB-lite"/>
    </source>
</evidence>
<feature type="domain" description="PA" evidence="8">
    <location>
        <begin position="431"/>
        <end position="505"/>
    </location>
</feature>
<dbReference type="RefSeq" id="WP_380022262.1">
    <property type="nucleotide sequence ID" value="NZ_JBHSHD010000013.1"/>
</dbReference>
<dbReference type="Gene3D" id="3.50.30.30">
    <property type="match status" value="1"/>
</dbReference>
<name>A0ABV9QZX9_9GAMM</name>
<keyword evidence="6" id="KW-0732">Signal</keyword>
<feature type="active site" description="Charge relay system" evidence="4">
    <location>
        <position position="591"/>
    </location>
</feature>
<keyword evidence="1 4" id="KW-0645">Protease</keyword>
<sequence>MGKKSLHIKTLAASIGLALAGAVLPLPASAAGSSQKAASAEHASARHAYVVRFEESGLLHYRGEVAGLAATAPGANGGRKLDVSSSAAIAYQAHLAGRRDAHLASIGQALGRAAAPTHSYAITMNAVALELTTREATKVAGLPGVRSVVRARDRQLDTYRGPEFIGAPTIWDGTNVPGGTGTRGFGVVVGVIDTGANTGHPSFADDAACGFSGSNHKQISAVDCSTTDGGGTCNGPNPEANDGNGHGVHTASTAAGNTVTASAVPPPTLPPDASFMSGVAPCASLRTYKVCETNTCGDTAIFAGIENAIADGVDVINYSISGGQSPWETGESDRQFLDALQADIFVAASAGNTRATTPDPVGQVNHLGPWVTTVAASTHNRNVAADGELSVTGPGTPPAQLQNITLTPGSGPDPGASVSGLEIRSFADNISGCTATGGFPANYFDGAIALIERGGCNFSEKVQNADDAGAEVAIVYNNTTGGISMNVGAATLPAYSILQSEGQAIIAFMNSAGSDPDRIFQDGFDGAIAPEPVVSDFTAGVLRGDVLGGFSLRGPSQLVTVTKPDITGPGVNIYAAVDDASGSYGFLSGTSMSSPHLAGAGALLRAAQPGWTPPEVKSAMMLTAVTDGFKEDVTTPWDADDVGSGRIDLTKAAKAGFVMNETYANFLAADPASSGDPKTLNIPSMRDMSCVDSCSWTRTLRGTLSQPSSWTVTFNNPPGVTLSADTTSFALDGSGTDTQAITITATPTAELTAVTFAEVVFTEANGLAPAAHMYVAIKGSGSGGGDIVDSGEINLAIPATFDGLYLNWVTGTSADPNVNLYDVDEDDPANGLHFYWPNNAAGEGGVGNVDSYDVLASGATIGASSTFIAVGGTADTSNWQSGADGYLGFRFVCDAPGGFCYGYAHLTTTAPEGFPATIVRYWYNSAGDPITIP</sequence>
<evidence type="ECO:0000259" key="7">
    <source>
        <dbReference type="Pfam" id="PF00082"/>
    </source>
</evidence>
<organism evidence="9 10">
    <name type="scientific">Dokdonella ginsengisoli</name>
    <dbReference type="NCBI Taxonomy" id="363846"/>
    <lineage>
        <taxon>Bacteria</taxon>
        <taxon>Pseudomonadati</taxon>
        <taxon>Pseudomonadota</taxon>
        <taxon>Gammaproteobacteria</taxon>
        <taxon>Lysobacterales</taxon>
        <taxon>Rhodanobacteraceae</taxon>
        <taxon>Dokdonella</taxon>
    </lineage>
</organism>
<evidence type="ECO:0000313" key="10">
    <source>
        <dbReference type="Proteomes" id="UP001595886"/>
    </source>
</evidence>
<comment type="caution">
    <text evidence="9">The sequence shown here is derived from an EMBL/GenBank/DDBJ whole genome shotgun (WGS) entry which is preliminary data.</text>
</comment>
<dbReference type="SUPFAM" id="SSF52743">
    <property type="entry name" value="Subtilisin-like"/>
    <property type="match status" value="1"/>
</dbReference>
<dbReference type="Proteomes" id="UP001595886">
    <property type="component" value="Unassembled WGS sequence"/>
</dbReference>
<dbReference type="InterPro" id="IPR015500">
    <property type="entry name" value="Peptidase_S8_subtilisin-rel"/>
</dbReference>
<dbReference type="PANTHER" id="PTHR10795">
    <property type="entry name" value="PROPROTEIN CONVERTASE SUBTILISIN/KEXIN"/>
    <property type="match status" value="1"/>
</dbReference>
<feature type="compositionally biased region" description="Polar residues" evidence="5">
    <location>
        <begin position="399"/>
        <end position="408"/>
    </location>
</feature>
<keyword evidence="10" id="KW-1185">Reference proteome</keyword>
<proteinExistence type="inferred from homology"/>
<feature type="region of interest" description="Disordered" evidence="5">
    <location>
        <begin position="391"/>
        <end position="418"/>
    </location>
</feature>
<dbReference type="Gene3D" id="3.40.50.200">
    <property type="entry name" value="Peptidase S8/S53 domain"/>
    <property type="match status" value="1"/>
</dbReference>
<feature type="signal peptide" evidence="6">
    <location>
        <begin position="1"/>
        <end position="30"/>
    </location>
</feature>
<evidence type="ECO:0000256" key="4">
    <source>
        <dbReference type="PROSITE-ProRule" id="PRU01240"/>
    </source>
</evidence>
<evidence type="ECO:0000256" key="6">
    <source>
        <dbReference type="SAM" id="SignalP"/>
    </source>
</evidence>
<evidence type="ECO:0000313" key="9">
    <source>
        <dbReference type="EMBL" id="MFC4821979.1"/>
    </source>
</evidence>
<gene>
    <name evidence="9" type="ORF">ACFO6Q_16770</name>
</gene>
<dbReference type="InterPro" id="IPR045051">
    <property type="entry name" value="SBT"/>
</dbReference>
<dbReference type="InterPro" id="IPR036852">
    <property type="entry name" value="Peptidase_S8/S53_dom_sf"/>
</dbReference>
<dbReference type="EMBL" id="JBHSHD010000013">
    <property type="protein sequence ID" value="MFC4821979.1"/>
    <property type="molecule type" value="Genomic_DNA"/>
</dbReference>
<evidence type="ECO:0000256" key="2">
    <source>
        <dbReference type="ARBA" id="ARBA00022801"/>
    </source>
</evidence>
<evidence type="ECO:0000256" key="3">
    <source>
        <dbReference type="ARBA" id="ARBA00022825"/>
    </source>
</evidence>
<comment type="similarity">
    <text evidence="4">Belongs to the peptidase S8 family.</text>
</comment>
<dbReference type="PRINTS" id="PR00723">
    <property type="entry name" value="SUBTILISIN"/>
</dbReference>